<protein>
    <submittedName>
        <fullName evidence="2">CGGC domain-containing protein</fullName>
    </submittedName>
</protein>
<name>A0A7V5U2C8_9BACT</name>
<evidence type="ECO:0000313" key="2">
    <source>
        <dbReference type="EMBL" id="HHI97007.1"/>
    </source>
</evidence>
<dbReference type="EMBL" id="DROK01000123">
    <property type="protein sequence ID" value="HHI97007.1"/>
    <property type="molecule type" value="Genomic_DNA"/>
</dbReference>
<gene>
    <name evidence="2" type="ORF">ENJ96_04070</name>
</gene>
<organism evidence="2">
    <name type="scientific">Thermodesulfatator atlanticus</name>
    <dbReference type="NCBI Taxonomy" id="501497"/>
    <lineage>
        <taxon>Bacteria</taxon>
        <taxon>Pseudomonadati</taxon>
        <taxon>Thermodesulfobacteriota</taxon>
        <taxon>Thermodesulfobacteria</taxon>
        <taxon>Thermodesulfobacteriales</taxon>
        <taxon>Thermodesulfatatoraceae</taxon>
        <taxon>Thermodesulfatator</taxon>
    </lineage>
</organism>
<sequence>MARVLIVACGAYSENSYDCPSDWKCMTAAAEKRGPFKDYDEVQVVGFLKCKCPGRALINNIATTKKRTEFEVVHLSNCMVKAVPLCKNHDLENLPKLIEEKVGVKCVAGTHDFA</sequence>
<proteinExistence type="predicted"/>
<comment type="caution">
    <text evidence="2">The sequence shown here is derived from an EMBL/GenBank/DDBJ whole genome shotgun (WGS) entry which is preliminary data.</text>
</comment>
<dbReference type="Pfam" id="PF08821">
    <property type="entry name" value="CGGC"/>
    <property type="match status" value="1"/>
</dbReference>
<dbReference type="Proteomes" id="UP000886101">
    <property type="component" value="Unassembled WGS sequence"/>
</dbReference>
<feature type="domain" description="CGGC" evidence="1">
    <location>
        <begin position="3"/>
        <end position="111"/>
    </location>
</feature>
<reference evidence="2" key="1">
    <citation type="journal article" date="2020" name="mSystems">
        <title>Genome- and Community-Level Interaction Insights into Carbon Utilization and Element Cycling Functions of Hydrothermarchaeota in Hydrothermal Sediment.</title>
        <authorList>
            <person name="Zhou Z."/>
            <person name="Liu Y."/>
            <person name="Xu W."/>
            <person name="Pan J."/>
            <person name="Luo Z.H."/>
            <person name="Li M."/>
        </authorList>
    </citation>
    <scope>NUCLEOTIDE SEQUENCE [LARGE SCALE GENOMIC DNA]</scope>
    <source>
        <strain evidence="2">HyVt-533</strain>
    </source>
</reference>
<evidence type="ECO:0000259" key="1">
    <source>
        <dbReference type="SMART" id="SM01078"/>
    </source>
</evidence>
<dbReference type="SMART" id="SM01078">
    <property type="entry name" value="CGGC"/>
    <property type="match status" value="1"/>
</dbReference>
<dbReference type="InterPro" id="IPR014925">
    <property type="entry name" value="CGGC_dom"/>
</dbReference>
<dbReference type="AlphaFoldDB" id="A0A7V5U2C8"/>
<accession>A0A7V5U2C8</accession>